<dbReference type="InterPro" id="IPR021109">
    <property type="entry name" value="Peptidase_aspartic_dom_sf"/>
</dbReference>
<dbReference type="GO" id="GO:0006508">
    <property type="term" value="P:proteolysis"/>
    <property type="evidence" value="ECO:0007669"/>
    <property type="project" value="UniProtKB-KW"/>
</dbReference>
<dbReference type="FunFam" id="3.30.70.270:FF:000020">
    <property type="entry name" value="Transposon Tf2-6 polyprotein-like Protein"/>
    <property type="match status" value="1"/>
</dbReference>
<evidence type="ECO:0000313" key="17">
    <source>
        <dbReference type="EMBL" id="KAH0813764.1"/>
    </source>
</evidence>
<dbReference type="EC" id="2.7.7.49" evidence="1"/>
<proteinExistence type="predicted"/>
<reference evidence="17" key="1">
    <citation type="journal article" date="2020" name="J Insects Food Feed">
        <title>The yellow mealworm (Tenebrio molitor) genome: a resource for the emerging insects as food and feed industry.</title>
        <authorList>
            <person name="Eriksson T."/>
            <person name="Andere A."/>
            <person name="Kelstrup H."/>
            <person name="Emery V."/>
            <person name="Picard C."/>
        </authorList>
    </citation>
    <scope>NUCLEOTIDE SEQUENCE</scope>
    <source>
        <strain evidence="17">Stoneville</strain>
        <tissue evidence="17">Whole head</tissue>
    </source>
</reference>
<dbReference type="FunFam" id="3.10.10.10:FF:000007">
    <property type="entry name" value="Retrovirus-related Pol polyprotein from transposon 17.6-like Protein"/>
    <property type="match status" value="1"/>
</dbReference>
<feature type="region of interest" description="Disordered" evidence="13">
    <location>
        <begin position="1589"/>
        <end position="1623"/>
    </location>
</feature>
<dbReference type="InterPro" id="IPR012337">
    <property type="entry name" value="RNaseH-like_sf"/>
</dbReference>
<feature type="compositionally biased region" description="Basic and acidic residues" evidence="13">
    <location>
        <begin position="1363"/>
        <end position="1376"/>
    </location>
</feature>
<keyword evidence="10" id="KW-0229">DNA integration</keyword>
<evidence type="ECO:0000256" key="3">
    <source>
        <dbReference type="ARBA" id="ARBA00022679"/>
    </source>
</evidence>
<dbReference type="EMBL" id="JABDTM020024957">
    <property type="protein sequence ID" value="KAH0813764.1"/>
    <property type="molecule type" value="Genomic_DNA"/>
</dbReference>
<keyword evidence="2" id="KW-0645">Protease</keyword>
<dbReference type="GO" id="GO:0015074">
    <property type="term" value="P:DNA integration"/>
    <property type="evidence" value="ECO:0007669"/>
    <property type="project" value="UniProtKB-KW"/>
</dbReference>
<dbReference type="Pfam" id="PF17919">
    <property type="entry name" value="RT_RNaseH_2"/>
    <property type="match status" value="1"/>
</dbReference>
<keyword evidence="18" id="KW-1185">Reference proteome</keyword>
<keyword evidence="4" id="KW-0548">Nucleotidyltransferase</keyword>
<organism evidence="17 18">
    <name type="scientific">Tenebrio molitor</name>
    <name type="common">Yellow mealworm beetle</name>
    <dbReference type="NCBI Taxonomy" id="7067"/>
    <lineage>
        <taxon>Eukaryota</taxon>
        <taxon>Metazoa</taxon>
        <taxon>Ecdysozoa</taxon>
        <taxon>Arthropoda</taxon>
        <taxon>Hexapoda</taxon>
        <taxon>Insecta</taxon>
        <taxon>Pterygota</taxon>
        <taxon>Neoptera</taxon>
        <taxon>Endopterygota</taxon>
        <taxon>Coleoptera</taxon>
        <taxon>Polyphaga</taxon>
        <taxon>Cucujiformia</taxon>
        <taxon>Tenebrionidae</taxon>
        <taxon>Tenebrio</taxon>
    </lineage>
</organism>
<evidence type="ECO:0000256" key="7">
    <source>
        <dbReference type="ARBA" id="ARBA00022801"/>
    </source>
</evidence>
<dbReference type="GO" id="GO:0003723">
    <property type="term" value="F:RNA binding"/>
    <property type="evidence" value="ECO:0007669"/>
    <property type="project" value="UniProtKB-KW"/>
</dbReference>
<dbReference type="GO" id="GO:0042575">
    <property type="term" value="C:DNA polymerase complex"/>
    <property type="evidence" value="ECO:0007669"/>
    <property type="project" value="UniProtKB-ARBA"/>
</dbReference>
<dbReference type="Gene3D" id="3.30.70.270">
    <property type="match status" value="2"/>
</dbReference>
<keyword evidence="11" id="KW-0695">RNA-directed DNA polymerase</keyword>
<evidence type="ECO:0000256" key="1">
    <source>
        <dbReference type="ARBA" id="ARBA00012493"/>
    </source>
</evidence>
<dbReference type="PROSITE" id="PS00141">
    <property type="entry name" value="ASP_PROTEASE"/>
    <property type="match status" value="1"/>
</dbReference>
<gene>
    <name evidence="17" type="ORF">GEV33_009027</name>
</gene>
<dbReference type="InterPro" id="IPR036397">
    <property type="entry name" value="RNaseH_sf"/>
</dbReference>
<dbReference type="InterPro" id="IPR055469">
    <property type="entry name" value="DUF7041"/>
</dbReference>
<dbReference type="PROSITE" id="PS50994">
    <property type="entry name" value="INTEGRASE"/>
    <property type="match status" value="1"/>
</dbReference>
<dbReference type="InterPro" id="IPR001995">
    <property type="entry name" value="Peptidase_A2_cat"/>
</dbReference>
<feature type="compositionally biased region" description="Acidic residues" evidence="13">
    <location>
        <begin position="2016"/>
        <end position="2033"/>
    </location>
</feature>
<dbReference type="Gene3D" id="2.40.70.10">
    <property type="entry name" value="Acid Proteases"/>
    <property type="match status" value="1"/>
</dbReference>
<dbReference type="Proteomes" id="UP000719412">
    <property type="component" value="Unassembled WGS sequence"/>
</dbReference>
<dbReference type="InterPro" id="IPR043128">
    <property type="entry name" value="Rev_trsase/Diguanyl_cyclase"/>
</dbReference>
<feature type="domain" description="Peptidase A2" evidence="14">
    <location>
        <begin position="276"/>
        <end position="352"/>
    </location>
</feature>
<dbReference type="InterPro" id="IPR001969">
    <property type="entry name" value="Aspartic_peptidase_AS"/>
</dbReference>
<keyword evidence="8" id="KW-0460">Magnesium</keyword>
<protein>
    <recommendedName>
        <fullName evidence="1">RNA-directed DNA polymerase</fullName>
        <ecNumber evidence="1">2.7.7.49</ecNumber>
    </recommendedName>
</protein>
<dbReference type="SUPFAM" id="SSF53098">
    <property type="entry name" value="Ribonuclease H-like"/>
    <property type="match status" value="1"/>
</dbReference>
<evidence type="ECO:0000256" key="2">
    <source>
        <dbReference type="ARBA" id="ARBA00022670"/>
    </source>
</evidence>
<dbReference type="CDD" id="cd09274">
    <property type="entry name" value="RNase_HI_RT_Ty3"/>
    <property type="match status" value="1"/>
</dbReference>
<feature type="domain" description="Integrase catalytic" evidence="16">
    <location>
        <begin position="975"/>
        <end position="1081"/>
    </location>
</feature>
<evidence type="ECO:0000256" key="12">
    <source>
        <dbReference type="ARBA" id="ARBA00023268"/>
    </source>
</evidence>
<feature type="region of interest" description="Disordered" evidence="13">
    <location>
        <begin position="1517"/>
        <end position="1538"/>
    </location>
</feature>
<dbReference type="PANTHER" id="PTHR37984">
    <property type="entry name" value="PROTEIN CBG26694"/>
    <property type="match status" value="1"/>
</dbReference>
<dbReference type="InterPro" id="IPR041588">
    <property type="entry name" value="Integrase_H2C2"/>
</dbReference>
<dbReference type="InterPro" id="IPR001584">
    <property type="entry name" value="Integrase_cat-core"/>
</dbReference>
<dbReference type="SUPFAM" id="SSF56672">
    <property type="entry name" value="DNA/RNA polymerases"/>
    <property type="match status" value="1"/>
</dbReference>
<dbReference type="PROSITE" id="PS50878">
    <property type="entry name" value="RT_POL"/>
    <property type="match status" value="1"/>
</dbReference>
<feature type="region of interest" description="Disordered" evidence="13">
    <location>
        <begin position="1977"/>
        <end position="2039"/>
    </location>
</feature>
<evidence type="ECO:0000256" key="4">
    <source>
        <dbReference type="ARBA" id="ARBA00022695"/>
    </source>
</evidence>
<evidence type="ECO:0000256" key="8">
    <source>
        <dbReference type="ARBA" id="ARBA00022842"/>
    </source>
</evidence>
<keyword evidence="9" id="KW-0694">RNA-binding</keyword>
<evidence type="ECO:0000256" key="11">
    <source>
        <dbReference type="ARBA" id="ARBA00022918"/>
    </source>
</evidence>
<dbReference type="GO" id="GO:0004190">
    <property type="term" value="F:aspartic-type endopeptidase activity"/>
    <property type="evidence" value="ECO:0007669"/>
    <property type="project" value="InterPro"/>
</dbReference>
<sequence>MPDETPTAEPAQIAAAVGTLPSLWNTKPELWFAIAEAKFNLAGITQEKTKYHHVLTVLSPEAANEVSDVIIDTKPSDETPYTKLKNAIITRLSQTETQKLKELLSNCELGSRKPTQLVRHMKTMVGAGPTKPVNDQVLRELFLQNMPHAMQPTLIALTALTLDQLAEVADKIVEATPALAISAMNNRGRHPVRHEEPSLTTTLDAINNLADQNQKQLTRTKGESLLVSSQVWRCSEEMCRTLQFSKKRFRGAELGATFALTQRSRRMFVIDLRSKVHFLVDTGADLSIVPTNFLKKCNADQASARFDLRSANGAIIKVHGQKTLAIDIGLKCTFKWTFIVADVTDAILGADFINHFGLVVDLRAKRLYSQDRAETTNGRVKTTNQFGIRAIFDSVDERFQQLLRKYPDVLRTTIMVCEPKHSVVHHIQTKGPPVHCRPRRLAPDKLKAAKEEFDSMLASGIIQPSSSPWASPLHMVPKSDGTWRPCGDYRSLNAATVPDRYPILHIQDFTLNLQGKHIFTTLDLIKAYFQIPVNPADSEKTALTTPFGLFEFARMPFGLRNAAQTFQRFLDQVLHGLDFVYTYVDDILIASENMQQHLEHVEIVLNRLSQHGIMINPKKCTLGAQELKFLGVKITPAGIEPLPEKIEAISKMEFPKTSKGLQRFLGMINYYRRWLPHAAKLQAPLNALLNGCTRKNVTIKSTKETALAFENCKKALAQATTLTYPNPTHSLTLSTDASDTALGAVLHKWEKDTPKPMAFFSQKLTGAERKYSAYDRELLAIYKGILHFRYFLEGRKFSIYTDHKPLTFAFSQKPEKCSPRQCRQLDLISQFSTDIRHVKGEQNIIADFLSRIEAITKANFDHNLLATMQEQDPELQTLRKQNKFHFTVAPVPSSTKELWYETSHGNRLYVPQPCRRNIVAVTHNLAHSGVKNTIKQLSKKYFWPNMKKEITSLVRKCIPCQRAKIQRHTRAPVGTFRDPDVRFTHVHIDIVGPLPYAKGKQYLLTMIDRFSRWPEAIPIPGITAETCAKAFCENWICRFGVPTYMTTDRGTQFESVLFTSLRQLTGTHRFRTTAYYPASNALKCHHSSWTTALPLVLLGIRCDIKEDIEASAAELVYGTSLRLPADLIEDACLQGSQTLPSSEFAENLKSKMQRIQYTRTSHHGDHDVYIPKNLHSAKFVFVRVDAQGKPLQPPYDGPYKVLKAGEKFFTLHVKGKKQNVSIDRLKSAIVESSPSLQNSTERHTEEANNKINQPADNIDNQVKVSDNGNHSTDPGYITRAGRRVKFPLRHRDMDNSTARPSRWRGGPVGFRKHPTTDRADLGNQENEPGDSLSTKAPSRRSGGPITRNPVAALPASSPNAIEEVVHQARSGSRDLGRPVAMSDNRQPATGPTRSRTTRRDARRTSGTPTGRTKNIASVLCVRECCSVVVLVRLKPASLIREVGPPEGGRVSPGTGCVPVWAGQLSLNFPKQIGGVGRKTSQVGFYTQKKRGSGKSELGYETAIFFDGRTLRETGRIGSCGSRSDEAEASVNKTTPVPITPRGPVVTTFTHKVPMYQNPFYTRKVSYSLDELERDQEKLYELLDNLGSDFGSDDDDEVGNPPEETPPADDEEDASVTSDSEDEVPLSTFRKLQWKHVTTSDGLVLDFEIYQGTTTRLTNRELGLGPSVVLRLVETLPENSYLYFDRYFTTVNLMDKLISLKLEATATIMTNRVKGFIFKKDNAMNRGESEEVVRSDGKLCITKWKDNKSVMMLSTAFGKQPVSNVLRWNKLEKARVDISCPNVVKSYNEHMGGVDVCDQMMEYYRSFFRTRKWTVKVILHLFDLAIVNSWMEYRIDCKGKKLPAKNIMDLLQFRLGLGEYFISGGRKRTADEIENSDDENANEIDNERKKRRVPATLPCPDKVFDGFEHWPSNEDMKNPLKYYFADQARVTERLGVVRLASLNSISEYLAPPSPTNRFPTIPRNLYNLDGSFTKASRRRISEDLGPPPLTVLNVPESEDQDEQIPEINEFLFWQTPDDLDDDDDDPEDPEENSQEEFPNS</sequence>
<evidence type="ECO:0000259" key="14">
    <source>
        <dbReference type="PROSITE" id="PS50175"/>
    </source>
</evidence>
<dbReference type="Gene3D" id="1.10.340.70">
    <property type="match status" value="1"/>
</dbReference>
<dbReference type="GO" id="GO:0004519">
    <property type="term" value="F:endonuclease activity"/>
    <property type="evidence" value="ECO:0007669"/>
    <property type="project" value="UniProtKB-KW"/>
</dbReference>
<dbReference type="Pfam" id="PF00665">
    <property type="entry name" value="rve"/>
    <property type="match status" value="1"/>
</dbReference>
<dbReference type="Pfam" id="PF17921">
    <property type="entry name" value="Integrase_H2C2"/>
    <property type="match status" value="1"/>
</dbReference>
<keyword evidence="6" id="KW-0255">Endonuclease</keyword>
<reference evidence="17" key="2">
    <citation type="submission" date="2021-08" db="EMBL/GenBank/DDBJ databases">
        <authorList>
            <person name="Eriksson T."/>
        </authorList>
    </citation>
    <scope>NUCLEOTIDE SEQUENCE</scope>
    <source>
        <strain evidence="17">Stoneville</strain>
        <tissue evidence="17">Whole head</tissue>
    </source>
</reference>
<dbReference type="GO" id="GO:0003964">
    <property type="term" value="F:RNA-directed DNA polymerase activity"/>
    <property type="evidence" value="ECO:0007669"/>
    <property type="project" value="UniProtKB-KW"/>
</dbReference>
<evidence type="ECO:0000256" key="13">
    <source>
        <dbReference type="SAM" id="MobiDB-lite"/>
    </source>
</evidence>
<keyword evidence="5" id="KW-0540">Nuclease</keyword>
<evidence type="ECO:0000256" key="10">
    <source>
        <dbReference type="ARBA" id="ARBA00022908"/>
    </source>
</evidence>
<evidence type="ECO:0000256" key="5">
    <source>
        <dbReference type="ARBA" id="ARBA00022722"/>
    </source>
</evidence>
<evidence type="ECO:0000313" key="18">
    <source>
        <dbReference type="Proteomes" id="UP000719412"/>
    </source>
</evidence>
<keyword evidence="7" id="KW-0378">Hydrolase</keyword>
<feature type="domain" description="Reverse transcriptase" evidence="15">
    <location>
        <begin position="457"/>
        <end position="634"/>
    </location>
</feature>
<name>A0A8J6HFH0_TENMO</name>
<dbReference type="PANTHER" id="PTHR37984:SF5">
    <property type="entry name" value="PROTEIN NYNRIN-LIKE"/>
    <property type="match status" value="1"/>
</dbReference>
<dbReference type="Gene3D" id="3.10.10.10">
    <property type="entry name" value="HIV Type 1 Reverse Transcriptase, subunit A, domain 1"/>
    <property type="match status" value="1"/>
</dbReference>
<feature type="compositionally biased region" description="Polar residues" evidence="13">
    <location>
        <begin position="1249"/>
        <end position="1272"/>
    </location>
</feature>
<evidence type="ECO:0000256" key="6">
    <source>
        <dbReference type="ARBA" id="ARBA00022759"/>
    </source>
</evidence>
<dbReference type="Pfam" id="PF13975">
    <property type="entry name" value="gag-asp_proteas"/>
    <property type="match status" value="1"/>
</dbReference>
<dbReference type="InterPro" id="IPR041577">
    <property type="entry name" value="RT_RNaseH_2"/>
</dbReference>
<dbReference type="InterPro" id="IPR029526">
    <property type="entry name" value="PGBD"/>
</dbReference>
<dbReference type="Pfam" id="PF00078">
    <property type="entry name" value="RVT_1"/>
    <property type="match status" value="1"/>
</dbReference>
<evidence type="ECO:0000259" key="15">
    <source>
        <dbReference type="PROSITE" id="PS50878"/>
    </source>
</evidence>
<dbReference type="Pfam" id="PF23055">
    <property type="entry name" value="DUF7041"/>
    <property type="match status" value="1"/>
</dbReference>
<evidence type="ECO:0000259" key="16">
    <source>
        <dbReference type="PROSITE" id="PS50994"/>
    </source>
</evidence>
<keyword evidence="3" id="KW-0808">Transferase</keyword>
<dbReference type="CDD" id="cd01647">
    <property type="entry name" value="RT_LTR"/>
    <property type="match status" value="1"/>
</dbReference>
<dbReference type="InterPro" id="IPR050951">
    <property type="entry name" value="Retrovirus_Pol_polyprotein"/>
</dbReference>
<feature type="region of interest" description="Disordered" evidence="13">
    <location>
        <begin position="1232"/>
        <end position="1411"/>
    </location>
</feature>
<dbReference type="SUPFAM" id="SSF50630">
    <property type="entry name" value="Acid proteases"/>
    <property type="match status" value="1"/>
</dbReference>
<comment type="caution">
    <text evidence="17">The sequence shown here is derived from an EMBL/GenBank/DDBJ whole genome shotgun (WGS) entry which is preliminary data.</text>
</comment>
<dbReference type="InterPro" id="IPR000477">
    <property type="entry name" value="RT_dom"/>
</dbReference>
<dbReference type="PROSITE" id="PS50175">
    <property type="entry name" value="ASP_PROT_RETROV"/>
    <property type="match status" value="1"/>
</dbReference>
<dbReference type="Pfam" id="PF13843">
    <property type="entry name" value="DDE_Tnp_1_7"/>
    <property type="match status" value="1"/>
</dbReference>
<accession>A0A8J6HFH0</accession>
<feature type="compositionally biased region" description="Acidic residues" evidence="13">
    <location>
        <begin position="1605"/>
        <end position="1623"/>
    </location>
</feature>
<evidence type="ECO:0000256" key="9">
    <source>
        <dbReference type="ARBA" id="ARBA00022884"/>
    </source>
</evidence>
<dbReference type="Gene3D" id="3.30.420.10">
    <property type="entry name" value="Ribonuclease H-like superfamily/Ribonuclease H"/>
    <property type="match status" value="1"/>
</dbReference>
<dbReference type="InterPro" id="IPR043502">
    <property type="entry name" value="DNA/RNA_pol_sf"/>
</dbReference>
<keyword evidence="12" id="KW-0511">Multifunctional enzyme</keyword>
<feature type="compositionally biased region" description="Polar residues" evidence="13">
    <location>
        <begin position="1323"/>
        <end position="1336"/>
    </location>
</feature>